<sequence>MSESVHIWWDAEGVARGVRVTDWLWPAYNYTIRYDRRGAQVHLEGKVLIGTAGYVAELGCYRFTAVGFQPDHMLSEGRWPTLADAAAGAAHAHARHDTIEMSTMIAVM</sequence>
<dbReference type="RefSeq" id="WP_192787199.1">
    <property type="nucleotide sequence ID" value="NZ_JADBEK010000001.1"/>
</dbReference>
<protein>
    <submittedName>
        <fullName evidence="1">Uncharacterized protein</fullName>
    </submittedName>
</protein>
<evidence type="ECO:0000313" key="2">
    <source>
        <dbReference type="Proteomes" id="UP000633509"/>
    </source>
</evidence>
<dbReference type="EMBL" id="JADBEK010000001">
    <property type="protein sequence ID" value="MBE1586669.1"/>
    <property type="molecule type" value="Genomic_DNA"/>
</dbReference>
<keyword evidence="2" id="KW-1185">Reference proteome</keyword>
<reference evidence="1 2" key="1">
    <citation type="submission" date="2020-10" db="EMBL/GenBank/DDBJ databases">
        <title>Sequencing the genomes of 1000 actinobacteria strains.</title>
        <authorList>
            <person name="Klenk H.-P."/>
        </authorList>
    </citation>
    <scope>NUCLEOTIDE SEQUENCE [LARGE SCALE GENOMIC DNA]</scope>
    <source>
        <strain evidence="1 2">DSM 43173</strain>
    </source>
</reference>
<gene>
    <name evidence="1" type="ORF">H4W80_004927</name>
</gene>
<accession>A0ABR9M188</accession>
<evidence type="ECO:0000313" key="1">
    <source>
        <dbReference type="EMBL" id="MBE1586669.1"/>
    </source>
</evidence>
<dbReference type="Proteomes" id="UP000633509">
    <property type="component" value="Unassembled WGS sequence"/>
</dbReference>
<comment type="caution">
    <text evidence="1">The sequence shown here is derived from an EMBL/GenBank/DDBJ whole genome shotgun (WGS) entry which is preliminary data.</text>
</comment>
<organism evidence="1 2">
    <name type="scientific">Nonomuraea angiospora</name>
    <dbReference type="NCBI Taxonomy" id="46172"/>
    <lineage>
        <taxon>Bacteria</taxon>
        <taxon>Bacillati</taxon>
        <taxon>Actinomycetota</taxon>
        <taxon>Actinomycetes</taxon>
        <taxon>Streptosporangiales</taxon>
        <taxon>Streptosporangiaceae</taxon>
        <taxon>Nonomuraea</taxon>
    </lineage>
</organism>
<proteinExistence type="predicted"/>
<name>A0ABR9M188_9ACTN</name>